<proteinExistence type="predicted"/>
<feature type="transmembrane region" description="Helical" evidence="1">
    <location>
        <begin position="24"/>
        <end position="46"/>
    </location>
</feature>
<evidence type="ECO:0000313" key="2">
    <source>
        <dbReference type="EMBL" id="MBX35107.1"/>
    </source>
</evidence>
<organism evidence="2">
    <name type="scientific">Rhizophora mucronata</name>
    <name type="common">Asiatic mangrove</name>
    <dbReference type="NCBI Taxonomy" id="61149"/>
    <lineage>
        <taxon>Eukaryota</taxon>
        <taxon>Viridiplantae</taxon>
        <taxon>Streptophyta</taxon>
        <taxon>Embryophyta</taxon>
        <taxon>Tracheophyta</taxon>
        <taxon>Spermatophyta</taxon>
        <taxon>Magnoliopsida</taxon>
        <taxon>eudicotyledons</taxon>
        <taxon>Gunneridae</taxon>
        <taxon>Pentapetalae</taxon>
        <taxon>rosids</taxon>
        <taxon>fabids</taxon>
        <taxon>Malpighiales</taxon>
        <taxon>Rhizophoraceae</taxon>
        <taxon>Rhizophora</taxon>
    </lineage>
</organism>
<keyword evidence="1" id="KW-0812">Transmembrane</keyword>
<dbReference type="AlphaFoldDB" id="A0A2P2MY06"/>
<protein>
    <submittedName>
        <fullName evidence="2">Uncharacterized protein</fullName>
    </submittedName>
</protein>
<sequence>MVQSLRQVVYQLTRKTKVRVRKTLSNNSVMLTCVIVAMLILSSHSYDKVSLILNMRLNAWF</sequence>
<accession>A0A2P2MY06</accession>
<dbReference type="EMBL" id="GGEC01054623">
    <property type="protein sequence ID" value="MBX35107.1"/>
    <property type="molecule type" value="Transcribed_RNA"/>
</dbReference>
<evidence type="ECO:0000256" key="1">
    <source>
        <dbReference type="SAM" id="Phobius"/>
    </source>
</evidence>
<keyword evidence="1" id="KW-1133">Transmembrane helix</keyword>
<reference evidence="2" key="1">
    <citation type="submission" date="2018-02" db="EMBL/GenBank/DDBJ databases">
        <title>Rhizophora mucronata_Transcriptome.</title>
        <authorList>
            <person name="Meera S.P."/>
            <person name="Sreeshan A."/>
            <person name="Augustine A."/>
        </authorList>
    </citation>
    <scope>NUCLEOTIDE SEQUENCE</scope>
    <source>
        <tissue evidence="2">Leaf</tissue>
    </source>
</reference>
<keyword evidence="1" id="KW-0472">Membrane</keyword>
<name>A0A2P2MY06_RHIMU</name>